<organism evidence="1 2">
    <name type="scientific">Endozoicomonas gorgoniicola</name>
    <dbReference type="NCBI Taxonomy" id="1234144"/>
    <lineage>
        <taxon>Bacteria</taxon>
        <taxon>Pseudomonadati</taxon>
        <taxon>Pseudomonadota</taxon>
        <taxon>Gammaproteobacteria</taxon>
        <taxon>Oceanospirillales</taxon>
        <taxon>Endozoicomonadaceae</taxon>
        <taxon>Endozoicomonas</taxon>
    </lineage>
</organism>
<evidence type="ECO:0000313" key="1">
    <source>
        <dbReference type="EMBL" id="MCW7553666.1"/>
    </source>
</evidence>
<dbReference type="Proteomes" id="UP001209854">
    <property type="component" value="Unassembled WGS sequence"/>
</dbReference>
<proteinExistence type="predicted"/>
<keyword evidence="2" id="KW-1185">Reference proteome</keyword>
<accession>A0ABT3MWB4</accession>
<dbReference type="RefSeq" id="WP_262568485.1">
    <property type="nucleotide sequence ID" value="NZ_JAPFCC010000001.1"/>
</dbReference>
<dbReference type="EMBL" id="JAPFCC010000001">
    <property type="protein sequence ID" value="MCW7553666.1"/>
    <property type="molecule type" value="Genomic_DNA"/>
</dbReference>
<name>A0ABT3MWB4_9GAMM</name>
<sequence>MDAQQDVKRSTNQKYKDEHLQIPLLPEGVGARHKHSHPPLQGGGYLNICTDSEVCLPENSPASLSELAAMGVSRTWCNVASAIGTEAFLEVWQILDQSHDQGAELNGSIRVTVPRYERFLRYQRNRVIRSLANQGKNPADIQKYLKAEMNIDISLRTVQRIASKRRCTT</sequence>
<evidence type="ECO:0000313" key="2">
    <source>
        <dbReference type="Proteomes" id="UP001209854"/>
    </source>
</evidence>
<protein>
    <recommendedName>
        <fullName evidence="3">Mor transcription activator domain-containing protein</fullName>
    </recommendedName>
</protein>
<evidence type="ECO:0008006" key="3">
    <source>
        <dbReference type="Google" id="ProtNLM"/>
    </source>
</evidence>
<comment type="caution">
    <text evidence="1">The sequence shown here is derived from an EMBL/GenBank/DDBJ whole genome shotgun (WGS) entry which is preliminary data.</text>
</comment>
<gene>
    <name evidence="1" type="ORF">NX722_13715</name>
</gene>
<reference evidence="1 2" key="1">
    <citation type="submission" date="2022-10" db="EMBL/GenBank/DDBJ databases">
        <title>High-quality genome sequences of two octocoral-associated bacteria, Endozoicomonas euniceicola EF212 and Endozoicomonas gorgoniicola PS125.</title>
        <authorList>
            <person name="Chiou Y.-J."/>
            <person name="Chen Y.-H."/>
        </authorList>
    </citation>
    <scope>NUCLEOTIDE SEQUENCE [LARGE SCALE GENOMIC DNA]</scope>
    <source>
        <strain evidence="1 2">PS125</strain>
    </source>
</reference>